<gene>
    <name evidence="6" type="ORF">T285_02630</name>
</gene>
<comment type="subcellular location">
    <subcellularLocation>
        <location evidence="1">Membrane</location>
        <topology evidence="1">Multi-pass membrane protein</topology>
    </subcellularLocation>
</comment>
<dbReference type="GO" id="GO:0015108">
    <property type="term" value="F:chloride transmembrane transporter activity"/>
    <property type="evidence" value="ECO:0007669"/>
    <property type="project" value="InterPro"/>
</dbReference>
<dbReference type="InterPro" id="IPR050368">
    <property type="entry name" value="ClC-type_chloride_channel"/>
</dbReference>
<dbReference type="EMBL" id="CP006811">
    <property type="protein sequence ID" value="AHA96979.1"/>
    <property type="molecule type" value="Genomic_DNA"/>
</dbReference>
<evidence type="ECO:0000256" key="2">
    <source>
        <dbReference type="ARBA" id="ARBA00022692"/>
    </source>
</evidence>
<keyword evidence="4 5" id="KW-0472">Membrane</keyword>
<evidence type="ECO:0000256" key="1">
    <source>
        <dbReference type="ARBA" id="ARBA00004141"/>
    </source>
</evidence>
<sequence>MAKKSINILIFSGIWSFIIGILTALYLNLINYVIDFIWGYFNHHSNFSLRPAYPFLICIPFGIIIGFLVKKLGSYPLTIEEVLHDVRKSGKLDYHSWWKSFTLGLLSLGAGGSIGPEASTTVLTSGMINWLGDKIRLMTTHYKSWVHVWQIGIDKDTLLQSPKFSELFRTKNQKKWFITFNILIGLIGTILIFKLFPEEGAFGIHERPIHWSWTILWYSLIPLIGGMLFAYFFLYLEKIFTRVETWALPALLKATLWGIVLSILTLVTDYALFSGEFHIVPFSKTALSYSPLFLLLIALIKTISTHVGFAMGWRGGKIFPAIFASVAVGAAIAQFIPIQPAITVSLAVVASITIILEKPLLTAILLIFLLPISLAPLIFITAYIVMVIHKFLLKKIGLKSLIY</sequence>
<feature type="transmembrane region" description="Helical" evidence="5">
    <location>
        <begin position="321"/>
        <end position="354"/>
    </location>
</feature>
<evidence type="ECO:0000256" key="4">
    <source>
        <dbReference type="ARBA" id="ARBA00023136"/>
    </source>
</evidence>
<evidence type="ECO:0008006" key="8">
    <source>
        <dbReference type="Google" id="ProtNLM"/>
    </source>
</evidence>
<keyword evidence="2 5" id="KW-0812">Transmembrane</keyword>
<feature type="transmembrane region" description="Helical" evidence="5">
    <location>
        <begin position="360"/>
        <end position="385"/>
    </location>
</feature>
<name>A0A7D9N5F3_LACJH</name>
<feature type="transmembrane region" description="Helical" evidence="5">
    <location>
        <begin position="52"/>
        <end position="69"/>
    </location>
</feature>
<keyword evidence="3 5" id="KW-1133">Transmembrane helix</keyword>
<dbReference type="Proteomes" id="UP000018522">
    <property type="component" value="Chromosome"/>
</dbReference>
<dbReference type="KEGG" id="ljn:T285_02630"/>
<dbReference type="PANTHER" id="PTHR43427">
    <property type="entry name" value="CHLORIDE CHANNEL PROTEIN CLC-E"/>
    <property type="match status" value="1"/>
</dbReference>
<organism evidence="6 7">
    <name type="scientific">Lactobacillus johnsonii N6.2</name>
    <dbReference type="NCBI Taxonomy" id="1408186"/>
    <lineage>
        <taxon>Bacteria</taxon>
        <taxon>Bacillati</taxon>
        <taxon>Bacillota</taxon>
        <taxon>Bacilli</taxon>
        <taxon>Lactobacillales</taxon>
        <taxon>Lactobacillaceae</taxon>
        <taxon>Lactobacillus</taxon>
    </lineage>
</organism>
<dbReference type="RefSeq" id="WP_023599333.1">
    <property type="nucleotide sequence ID" value="NC_022909.1"/>
</dbReference>
<dbReference type="Pfam" id="PF00654">
    <property type="entry name" value="Voltage_CLC"/>
    <property type="match status" value="1"/>
</dbReference>
<feature type="transmembrane region" description="Helical" evidence="5">
    <location>
        <begin position="287"/>
        <end position="309"/>
    </location>
</feature>
<dbReference type="Gene3D" id="1.10.3080.10">
    <property type="entry name" value="Clc chloride channel"/>
    <property type="match status" value="2"/>
</dbReference>
<dbReference type="CDD" id="cd00400">
    <property type="entry name" value="Voltage_gated_ClC"/>
    <property type="match status" value="1"/>
</dbReference>
<dbReference type="SUPFAM" id="SSF81340">
    <property type="entry name" value="Clc chloride channel"/>
    <property type="match status" value="1"/>
</dbReference>
<evidence type="ECO:0000256" key="5">
    <source>
        <dbReference type="SAM" id="Phobius"/>
    </source>
</evidence>
<dbReference type="InterPro" id="IPR014743">
    <property type="entry name" value="Cl-channel_core"/>
</dbReference>
<proteinExistence type="predicted"/>
<evidence type="ECO:0000256" key="3">
    <source>
        <dbReference type="ARBA" id="ARBA00022989"/>
    </source>
</evidence>
<evidence type="ECO:0000313" key="6">
    <source>
        <dbReference type="EMBL" id="AHA96979.1"/>
    </source>
</evidence>
<feature type="transmembrane region" description="Helical" evidence="5">
    <location>
        <begin position="176"/>
        <end position="195"/>
    </location>
</feature>
<dbReference type="AlphaFoldDB" id="A0A7D9N5F3"/>
<evidence type="ECO:0000313" key="7">
    <source>
        <dbReference type="Proteomes" id="UP000018522"/>
    </source>
</evidence>
<dbReference type="PANTHER" id="PTHR43427:SF12">
    <property type="entry name" value="CHLORIDE TRANSPORTER"/>
    <property type="match status" value="1"/>
</dbReference>
<feature type="transmembrane region" description="Helical" evidence="5">
    <location>
        <begin position="246"/>
        <end position="267"/>
    </location>
</feature>
<reference evidence="6 7" key="1">
    <citation type="journal article" date="2014" name="Genome Announc.">
        <title>Complete Genome Sequences of Lactobacillus johnsonii Strain N6.2 and Lactobacillus reuteri Strain TD1.</title>
        <authorList>
            <person name="Leonard M.T."/>
            <person name="Valladares R.B."/>
            <person name="Ardissone A."/>
            <person name="Gonzalez C.F."/>
            <person name="Lorca G.L."/>
            <person name="Triplett E.W."/>
        </authorList>
    </citation>
    <scope>NUCLEOTIDE SEQUENCE [LARGE SCALE GENOMIC DNA]</scope>
    <source>
        <strain evidence="6 7">N6.2</strain>
    </source>
</reference>
<dbReference type="GO" id="GO:0016020">
    <property type="term" value="C:membrane"/>
    <property type="evidence" value="ECO:0007669"/>
    <property type="project" value="UniProtKB-SubCell"/>
</dbReference>
<protein>
    <recommendedName>
        <fullName evidence="8">Chloride channel protein</fullName>
    </recommendedName>
</protein>
<dbReference type="InterPro" id="IPR001807">
    <property type="entry name" value="ClC"/>
</dbReference>
<feature type="transmembrane region" description="Helical" evidence="5">
    <location>
        <begin position="215"/>
        <end position="234"/>
    </location>
</feature>
<feature type="transmembrane region" description="Helical" evidence="5">
    <location>
        <begin position="7"/>
        <end position="32"/>
    </location>
</feature>
<accession>A0A7D9N5F3</accession>